<reference evidence="1" key="1">
    <citation type="submission" date="2018-05" db="EMBL/GenBank/DDBJ databases">
        <authorList>
            <person name="Lanie J.A."/>
            <person name="Ng W.-L."/>
            <person name="Kazmierczak K.M."/>
            <person name="Andrzejewski T.M."/>
            <person name="Davidsen T.M."/>
            <person name="Wayne K.J."/>
            <person name="Tettelin H."/>
            <person name="Glass J.I."/>
            <person name="Rusch D."/>
            <person name="Podicherti R."/>
            <person name="Tsui H.-C.T."/>
            <person name="Winkler M.E."/>
        </authorList>
    </citation>
    <scope>NUCLEOTIDE SEQUENCE</scope>
</reference>
<evidence type="ECO:0000313" key="1">
    <source>
        <dbReference type="EMBL" id="SVC12208.1"/>
    </source>
</evidence>
<protein>
    <submittedName>
        <fullName evidence="1">Uncharacterized protein</fullName>
    </submittedName>
</protein>
<organism evidence="1">
    <name type="scientific">marine metagenome</name>
    <dbReference type="NCBI Taxonomy" id="408172"/>
    <lineage>
        <taxon>unclassified sequences</taxon>
        <taxon>metagenomes</taxon>
        <taxon>ecological metagenomes</taxon>
    </lineage>
</organism>
<accession>A0A382JKE9</accession>
<dbReference type="EMBL" id="UINC01074727">
    <property type="protein sequence ID" value="SVC12208.1"/>
    <property type="molecule type" value="Genomic_DNA"/>
</dbReference>
<sequence>VHEHHDEDDFVEYALFALAQVLRKALPNMTLWEFKKMVTEDVGWDKEKSWMMRGGLSDYVGGQFSLMRDNIS</sequence>
<proteinExistence type="predicted"/>
<gene>
    <name evidence="1" type="ORF">METZ01_LOCUS265062</name>
</gene>
<dbReference type="AlphaFoldDB" id="A0A382JKE9"/>
<name>A0A382JKE9_9ZZZZ</name>
<feature type="non-terminal residue" evidence="1">
    <location>
        <position position="1"/>
    </location>
</feature>